<dbReference type="EMBL" id="EQ962657">
    <property type="protein sequence ID" value="EED14830.1"/>
    <property type="molecule type" value="Genomic_DNA"/>
</dbReference>
<dbReference type="InterPro" id="IPR029069">
    <property type="entry name" value="HotDog_dom_sf"/>
</dbReference>
<dbReference type="eggNOG" id="KOG4366">
    <property type="taxonomic scope" value="Eukaryota"/>
</dbReference>
<evidence type="ECO:0000256" key="2">
    <source>
        <dbReference type="SAM" id="MobiDB-lite"/>
    </source>
</evidence>
<feature type="compositionally biased region" description="Polar residues" evidence="2">
    <location>
        <begin position="249"/>
        <end position="265"/>
    </location>
</feature>
<evidence type="ECO:0008006" key="5">
    <source>
        <dbReference type="Google" id="ProtNLM"/>
    </source>
</evidence>
<sequence length="347" mass="38890">MSEIQYTMAFLSTLSDLPVLSSLLSWKTLLIAFAVLNRKSLPFAWTYNVFYQILVNLRRSPEKLNWTPQNPPLDLKGRPIHPVFAAASIYSYTSILETDYNIHKSNSTYFADMDHSRSACVTPLYTPGAGIVSKELDEELAAAAVAAGKPAPKKKLPMYIALGATYCSFKREIKPLERYELRSQVVAWDEKWMYIITCFLKKGDKKNGNGEKVLAAIGLSKYCIKKGRLTVPIERVFRASGLLPPRPDGSSSKEPVATTSSSSAIDTPRTLDGLTDTTLDEVKLVQEVSKLGDVAPDVLHKLQQENAASWSREEWTWERIEEQRKKGIEIVNGYIALEDSLHGNWNN</sequence>
<evidence type="ECO:0000313" key="3">
    <source>
        <dbReference type="EMBL" id="EED14830.1"/>
    </source>
</evidence>
<proteinExistence type="inferred from homology"/>
<accession>B8MK13</accession>
<evidence type="ECO:0000256" key="1">
    <source>
        <dbReference type="ARBA" id="ARBA00038476"/>
    </source>
</evidence>
<dbReference type="Proteomes" id="UP000001745">
    <property type="component" value="Unassembled WGS sequence"/>
</dbReference>
<dbReference type="OrthoDB" id="265761at2759"/>
<dbReference type="RefSeq" id="XP_002484783.1">
    <property type="nucleotide sequence ID" value="XM_002484738.1"/>
</dbReference>
<dbReference type="PhylomeDB" id="B8MK13"/>
<dbReference type="InterPro" id="IPR051490">
    <property type="entry name" value="THEM6_lcsJ_thioesterase"/>
</dbReference>
<gene>
    <name evidence="3" type="ORF">TSTA_043040</name>
</gene>
<comment type="similarity">
    <text evidence="1">Belongs to the lcsJ thioesterase family.</text>
</comment>
<reference evidence="4" key="1">
    <citation type="journal article" date="2015" name="Genome Announc.">
        <title>Genome sequence of the AIDS-associated pathogen Penicillium marneffei (ATCC18224) and its near taxonomic relative Talaromyces stipitatus (ATCC10500).</title>
        <authorList>
            <person name="Nierman W.C."/>
            <person name="Fedorova-Abrams N.D."/>
            <person name="Andrianopoulos A."/>
        </authorList>
    </citation>
    <scope>NUCLEOTIDE SEQUENCE [LARGE SCALE GENOMIC DNA]</scope>
    <source>
        <strain evidence="4">ATCC 10500 / CBS 375.48 / QM 6759 / NRRL 1006</strain>
    </source>
</reference>
<dbReference type="FunCoup" id="B8MK13">
    <property type="interactions" value="29"/>
</dbReference>
<dbReference type="SUPFAM" id="SSF54637">
    <property type="entry name" value="Thioesterase/thiol ester dehydrase-isomerase"/>
    <property type="match status" value="1"/>
</dbReference>
<name>B8MK13_TALSN</name>
<dbReference type="PANTHER" id="PTHR12475">
    <property type="match status" value="1"/>
</dbReference>
<dbReference type="Pfam" id="PF13279">
    <property type="entry name" value="4HBT_2"/>
    <property type="match status" value="1"/>
</dbReference>
<dbReference type="GeneID" id="8104948"/>
<feature type="region of interest" description="Disordered" evidence="2">
    <location>
        <begin position="244"/>
        <end position="272"/>
    </location>
</feature>
<dbReference type="HOGENOM" id="CLU_040660_0_1_1"/>
<dbReference type="PANTHER" id="PTHR12475:SF4">
    <property type="entry name" value="PROTEIN THEM6"/>
    <property type="match status" value="1"/>
</dbReference>
<dbReference type="AlphaFoldDB" id="B8MK13"/>
<dbReference type="InParanoid" id="B8MK13"/>
<organism evidence="3 4">
    <name type="scientific">Talaromyces stipitatus (strain ATCC 10500 / CBS 375.48 / QM 6759 / NRRL 1006)</name>
    <name type="common">Penicillium stipitatum</name>
    <dbReference type="NCBI Taxonomy" id="441959"/>
    <lineage>
        <taxon>Eukaryota</taxon>
        <taxon>Fungi</taxon>
        <taxon>Dikarya</taxon>
        <taxon>Ascomycota</taxon>
        <taxon>Pezizomycotina</taxon>
        <taxon>Eurotiomycetes</taxon>
        <taxon>Eurotiomycetidae</taxon>
        <taxon>Eurotiales</taxon>
        <taxon>Trichocomaceae</taxon>
        <taxon>Talaromyces</taxon>
        <taxon>Talaromyces sect. Talaromyces</taxon>
    </lineage>
</organism>
<protein>
    <recommendedName>
        <fullName evidence="5">Capsule polysaccharide biosynthesis protein</fullName>
    </recommendedName>
</protein>
<evidence type="ECO:0000313" key="4">
    <source>
        <dbReference type="Proteomes" id="UP000001745"/>
    </source>
</evidence>
<dbReference type="VEuPathDB" id="FungiDB:TSTA_043040"/>
<keyword evidence="4" id="KW-1185">Reference proteome</keyword>